<dbReference type="AlphaFoldDB" id="A0AAV3T707"/>
<reference evidence="3 4" key="1">
    <citation type="journal article" date="2019" name="Int. J. Syst. Evol. Microbiol.">
        <title>The Global Catalogue of Microorganisms (GCM) 10K type strain sequencing project: providing services to taxonomists for standard genome sequencing and annotation.</title>
        <authorList>
            <consortium name="The Broad Institute Genomics Platform"/>
            <consortium name="The Broad Institute Genome Sequencing Center for Infectious Disease"/>
            <person name="Wu L."/>
            <person name="Ma J."/>
        </authorList>
    </citation>
    <scope>NUCLEOTIDE SEQUENCE [LARGE SCALE GENOMIC DNA]</scope>
    <source>
        <strain evidence="3 4">JCM 16328</strain>
    </source>
</reference>
<keyword evidence="1" id="KW-0378">Hydrolase</keyword>
<sequence length="266" mass="28608">MPTIEREGVELYYEADGDGEAVAFVEDLGYGAWLWGWQYDALAGPFETVTWDLRGTGRSDAPEGPYTVPQLAADLETVLSEHDVRTVHLVGSGLGGMVALEHARRHGRAKTLTLLGASAGGPDADLPADPRKAMFAPPDDQAALRASLEPVLSADFREAHPEALDRIAAWRAEDDAERDAWDAQEEAFASYECDGPLYEITLPTLVIHGGEDRVVPPSNAEALAEGLPNAELEIAPDAGHLVGIEYSAAVNDRLLGFLEEHGDVEL</sequence>
<dbReference type="SUPFAM" id="SSF53474">
    <property type="entry name" value="alpha/beta-Hydrolases"/>
    <property type="match status" value="1"/>
</dbReference>
<name>A0AAV3T707_9EURY</name>
<keyword evidence="4" id="KW-1185">Reference proteome</keyword>
<dbReference type="RefSeq" id="WP_343772467.1">
    <property type="nucleotide sequence ID" value="NZ_BAAADV010000001.1"/>
</dbReference>
<evidence type="ECO:0000256" key="1">
    <source>
        <dbReference type="ARBA" id="ARBA00022801"/>
    </source>
</evidence>
<comment type="caution">
    <text evidence="3">The sequence shown here is derived from an EMBL/GenBank/DDBJ whole genome shotgun (WGS) entry which is preliminary data.</text>
</comment>
<dbReference type="InterPro" id="IPR050266">
    <property type="entry name" value="AB_hydrolase_sf"/>
</dbReference>
<organism evidence="3 4">
    <name type="scientific">Natronoarchaeum mannanilyticum</name>
    <dbReference type="NCBI Taxonomy" id="926360"/>
    <lineage>
        <taxon>Archaea</taxon>
        <taxon>Methanobacteriati</taxon>
        <taxon>Methanobacteriota</taxon>
        <taxon>Stenosarchaea group</taxon>
        <taxon>Halobacteria</taxon>
        <taxon>Halobacteriales</taxon>
        <taxon>Natronoarchaeaceae</taxon>
    </lineage>
</organism>
<proteinExistence type="predicted"/>
<dbReference type="PRINTS" id="PR00111">
    <property type="entry name" value="ABHYDROLASE"/>
</dbReference>
<evidence type="ECO:0000313" key="3">
    <source>
        <dbReference type="EMBL" id="GAA0664613.1"/>
    </source>
</evidence>
<dbReference type="Gene3D" id="3.40.50.1820">
    <property type="entry name" value="alpha/beta hydrolase"/>
    <property type="match status" value="1"/>
</dbReference>
<accession>A0AAV3T707</accession>
<dbReference type="InterPro" id="IPR029058">
    <property type="entry name" value="AB_hydrolase_fold"/>
</dbReference>
<feature type="domain" description="AB hydrolase-1" evidence="2">
    <location>
        <begin position="32"/>
        <end position="245"/>
    </location>
</feature>
<dbReference type="PANTHER" id="PTHR43798">
    <property type="entry name" value="MONOACYLGLYCEROL LIPASE"/>
    <property type="match status" value="1"/>
</dbReference>
<dbReference type="GO" id="GO:0016787">
    <property type="term" value="F:hydrolase activity"/>
    <property type="evidence" value="ECO:0007669"/>
    <property type="project" value="UniProtKB-KW"/>
</dbReference>
<gene>
    <name evidence="3" type="primary">pcaD</name>
    <name evidence="3" type="ORF">GCM10009020_06910</name>
</gene>
<dbReference type="Pfam" id="PF00561">
    <property type="entry name" value="Abhydrolase_1"/>
    <property type="match status" value="1"/>
</dbReference>
<dbReference type="Proteomes" id="UP001500420">
    <property type="component" value="Unassembled WGS sequence"/>
</dbReference>
<dbReference type="InterPro" id="IPR000073">
    <property type="entry name" value="AB_hydrolase_1"/>
</dbReference>
<dbReference type="GO" id="GO:0016020">
    <property type="term" value="C:membrane"/>
    <property type="evidence" value="ECO:0007669"/>
    <property type="project" value="TreeGrafter"/>
</dbReference>
<dbReference type="EMBL" id="BAAADV010000001">
    <property type="protein sequence ID" value="GAA0664613.1"/>
    <property type="molecule type" value="Genomic_DNA"/>
</dbReference>
<dbReference type="PANTHER" id="PTHR43798:SF31">
    <property type="entry name" value="AB HYDROLASE SUPERFAMILY PROTEIN YCLE"/>
    <property type="match status" value="1"/>
</dbReference>
<protein>
    <submittedName>
        <fullName evidence="3">3-oxoadipate enol-lactonase</fullName>
    </submittedName>
</protein>
<evidence type="ECO:0000313" key="4">
    <source>
        <dbReference type="Proteomes" id="UP001500420"/>
    </source>
</evidence>
<evidence type="ECO:0000259" key="2">
    <source>
        <dbReference type="Pfam" id="PF00561"/>
    </source>
</evidence>